<evidence type="ECO:0000256" key="10">
    <source>
        <dbReference type="RuleBase" id="RU363003"/>
    </source>
</evidence>
<proteinExistence type="inferred from homology"/>
<keyword evidence="5 10" id="KW-0560">Oxidoreductase</keyword>
<evidence type="ECO:0000259" key="11">
    <source>
        <dbReference type="PROSITE" id="PS51671"/>
    </source>
</evidence>
<accession>A0A4R2S1E9</accession>
<evidence type="ECO:0000256" key="2">
    <source>
        <dbReference type="ARBA" id="ARBA00005216"/>
    </source>
</evidence>
<evidence type="ECO:0000256" key="3">
    <source>
        <dbReference type="ARBA" id="ARBA00005854"/>
    </source>
</evidence>
<sequence length="526" mass="57350">MYKVLITDPLSDLGIEKLLHATDVQVIRQTNLTPEQLLIAIEDVDALLVRSQTKVTADVIAKGKKLKVIGRAGVGVDNIDVLAATQHGVIVLNAPDGNTISTAEHTFAMMISLARNIPQAYRSTVQGEWKRKEFVGIELNKKTLSIIGLGRIGAELAKKAKAFRMQVVAFDPYLTEERAEKLGVQKATLHEAIAQGDFISVHTPLTKQTRHLISDHEFTMMKDGARILNCARGGIIDEDALYRALVEGKVAGAALDVFEIEPPVEHPLFGLEQVIVTPHLGASTVEAQENVAIDVSEEVLKVLREEAFKNAVNLPSIPADLQQKIAPYQTLVEKLGEFVAQISKGALKKITVTYAGDVANMEVAPLTRTILKGVLSHHLSDVNYINAPEIAKQRGIQIVEQKSSHNHGFTQLISVHVETEQDSYSAEGTLLNGFGARITKVNGYSVDLSPTGHLLFIEHQDQPGVIGKVGTLLGTYKVNIATMQVGRETIGGQAIMLLHIDKAIDETLQMDLQKVDSIQKVTILEL</sequence>
<evidence type="ECO:0000256" key="9">
    <source>
        <dbReference type="ARBA" id="ARBA00048731"/>
    </source>
</evidence>
<keyword evidence="7 10" id="KW-0718">Serine biosynthesis</keyword>
<dbReference type="PROSITE" id="PS00671">
    <property type="entry name" value="D_2_HYDROXYACID_DH_3"/>
    <property type="match status" value="1"/>
</dbReference>
<gene>
    <name evidence="12" type="ORF">EDD57_10558</name>
</gene>
<dbReference type="InterPro" id="IPR006236">
    <property type="entry name" value="PGDH"/>
</dbReference>
<dbReference type="AlphaFoldDB" id="A0A4R2S1E9"/>
<dbReference type="InterPro" id="IPR002912">
    <property type="entry name" value="ACT_dom"/>
</dbReference>
<evidence type="ECO:0000256" key="7">
    <source>
        <dbReference type="ARBA" id="ARBA00023299"/>
    </source>
</evidence>
<dbReference type="InterPro" id="IPR029753">
    <property type="entry name" value="D-isomer_DH_CS"/>
</dbReference>
<dbReference type="CDD" id="cd04902">
    <property type="entry name" value="ACT_3PGDH-xct"/>
    <property type="match status" value="1"/>
</dbReference>
<protein>
    <recommendedName>
        <fullName evidence="4 10">D-3-phosphoglycerate dehydrogenase</fullName>
        <ecNumber evidence="10">1.1.1.95</ecNumber>
    </recommendedName>
</protein>
<dbReference type="EC" id="1.1.1.95" evidence="10"/>
<dbReference type="NCBIfam" id="TIGR01327">
    <property type="entry name" value="PGDH"/>
    <property type="match status" value="1"/>
</dbReference>
<dbReference type="FunFam" id="3.30.70.260:FF:000008">
    <property type="entry name" value="D-3-phosphoglycerate dehydrogenase, chloroplastic"/>
    <property type="match status" value="1"/>
</dbReference>
<evidence type="ECO:0000256" key="1">
    <source>
        <dbReference type="ARBA" id="ARBA00003800"/>
    </source>
</evidence>
<dbReference type="OrthoDB" id="9805416at2"/>
<dbReference type="Pfam" id="PF01842">
    <property type="entry name" value="ACT"/>
    <property type="match status" value="1"/>
</dbReference>
<comment type="catalytic activity">
    <reaction evidence="9 10">
        <text>(2R)-3-phosphoglycerate + NAD(+) = 3-phosphooxypyruvate + NADH + H(+)</text>
        <dbReference type="Rhea" id="RHEA:12641"/>
        <dbReference type="ChEBI" id="CHEBI:15378"/>
        <dbReference type="ChEBI" id="CHEBI:18110"/>
        <dbReference type="ChEBI" id="CHEBI:57540"/>
        <dbReference type="ChEBI" id="CHEBI:57945"/>
        <dbReference type="ChEBI" id="CHEBI:58272"/>
        <dbReference type="EC" id="1.1.1.95"/>
    </reaction>
</comment>
<dbReference type="EMBL" id="SLXV01000005">
    <property type="protein sequence ID" value="TCP69874.1"/>
    <property type="molecule type" value="Genomic_DNA"/>
</dbReference>
<evidence type="ECO:0000256" key="4">
    <source>
        <dbReference type="ARBA" id="ARBA00021582"/>
    </source>
</evidence>
<dbReference type="InterPro" id="IPR050857">
    <property type="entry name" value="D-2-hydroxyacid_DH"/>
</dbReference>
<dbReference type="Pfam" id="PF02826">
    <property type="entry name" value="2-Hacid_dh_C"/>
    <property type="match status" value="1"/>
</dbReference>
<evidence type="ECO:0000256" key="6">
    <source>
        <dbReference type="ARBA" id="ARBA00023027"/>
    </source>
</evidence>
<dbReference type="PANTHER" id="PTHR42789:SF1">
    <property type="entry name" value="D-ISOMER SPECIFIC 2-HYDROXYACID DEHYDROGENASE FAMILY PROTEIN (AFU_ORTHOLOGUE AFUA_6G10090)"/>
    <property type="match status" value="1"/>
</dbReference>
<keyword evidence="6 10" id="KW-0520">NAD</keyword>
<dbReference type="Gene3D" id="3.30.70.260">
    <property type="match status" value="1"/>
</dbReference>
<dbReference type="CDD" id="cd12173">
    <property type="entry name" value="PGDH_4"/>
    <property type="match status" value="1"/>
</dbReference>
<comment type="catalytic activity">
    <reaction evidence="8">
        <text>(R)-2-hydroxyglutarate + NAD(+) = 2-oxoglutarate + NADH + H(+)</text>
        <dbReference type="Rhea" id="RHEA:49612"/>
        <dbReference type="ChEBI" id="CHEBI:15378"/>
        <dbReference type="ChEBI" id="CHEBI:15801"/>
        <dbReference type="ChEBI" id="CHEBI:16810"/>
        <dbReference type="ChEBI" id="CHEBI:57540"/>
        <dbReference type="ChEBI" id="CHEBI:57945"/>
        <dbReference type="EC" id="1.1.1.399"/>
    </reaction>
</comment>
<comment type="pathway">
    <text evidence="2 10">Amino-acid biosynthesis; L-serine biosynthesis; L-serine from 3-phospho-D-glycerate: step 1/3.</text>
</comment>
<name>A0A4R2S1E9_9BACL</name>
<evidence type="ECO:0000256" key="5">
    <source>
        <dbReference type="ARBA" id="ARBA00023002"/>
    </source>
</evidence>
<dbReference type="UniPathway" id="UPA00135">
    <property type="reaction ID" value="UER00196"/>
</dbReference>
<dbReference type="GO" id="GO:0051287">
    <property type="term" value="F:NAD binding"/>
    <property type="evidence" value="ECO:0007669"/>
    <property type="project" value="UniProtKB-UniRule"/>
</dbReference>
<feature type="domain" description="ACT" evidence="11">
    <location>
        <begin position="454"/>
        <end position="526"/>
    </location>
</feature>
<dbReference type="Pfam" id="PF00389">
    <property type="entry name" value="2-Hacid_dh"/>
    <property type="match status" value="1"/>
</dbReference>
<comment type="caution">
    <text evidence="12">The sequence shown here is derived from an EMBL/GenBank/DDBJ whole genome shotgun (WGS) entry which is preliminary data.</text>
</comment>
<evidence type="ECO:0000256" key="8">
    <source>
        <dbReference type="ARBA" id="ARBA00048126"/>
    </source>
</evidence>
<dbReference type="SUPFAM" id="SSF52283">
    <property type="entry name" value="Formate/glycerate dehydrogenase catalytic domain-like"/>
    <property type="match status" value="1"/>
</dbReference>
<dbReference type="Proteomes" id="UP000294746">
    <property type="component" value="Unassembled WGS sequence"/>
</dbReference>
<comment type="function">
    <text evidence="1">Catalyzes the reversible oxidation of 3-phospho-D-glycerate to 3-phosphonooxypyruvate, the first step of the phosphorylated L-serine biosynthesis pathway. Also catalyzes the reversible oxidation of 2-hydroxyglutarate to 2-oxoglutarate.</text>
</comment>
<dbReference type="InterPro" id="IPR045626">
    <property type="entry name" value="PGDH_ASB_dom"/>
</dbReference>
<dbReference type="Gene3D" id="3.30.1330.90">
    <property type="entry name" value="D-3-phosphoglycerate dehydrogenase, domain 3"/>
    <property type="match status" value="1"/>
</dbReference>
<dbReference type="PROSITE" id="PS51671">
    <property type="entry name" value="ACT"/>
    <property type="match status" value="1"/>
</dbReference>
<dbReference type="InterPro" id="IPR006139">
    <property type="entry name" value="D-isomer_2_OHA_DH_cat_dom"/>
</dbReference>
<dbReference type="SUPFAM" id="SSF143548">
    <property type="entry name" value="Serine metabolism enzymes domain"/>
    <property type="match status" value="1"/>
</dbReference>
<evidence type="ECO:0000313" key="12">
    <source>
        <dbReference type="EMBL" id="TCP69874.1"/>
    </source>
</evidence>
<dbReference type="FunFam" id="3.40.50.720:FF:000021">
    <property type="entry name" value="D-3-phosphoglycerate dehydrogenase"/>
    <property type="match status" value="1"/>
</dbReference>
<keyword evidence="10" id="KW-0028">Amino-acid biosynthesis</keyword>
<dbReference type="Gene3D" id="3.40.50.720">
    <property type="entry name" value="NAD(P)-binding Rossmann-like Domain"/>
    <property type="match status" value="2"/>
</dbReference>
<dbReference type="InterPro" id="IPR036291">
    <property type="entry name" value="NAD(P)-bd_dom_sf"/>
</dbReference>
<reference evidence="12 13" key="1">
    <citation type="submission" date="2019-03" db="EMBL/GenBank/DDBJ databases">
        <title>Genomic Encyclopedia of Type Strains, Phase IV (KMG-IV): sequencing the most valuable type-strain genomes for metagenomic binning, comparative biology and taxonomic classification.</title>
        <authorList>
            <person name="Goeker M."/>
        </authorList>
    </citation>
    <scope>NUCLEOTIDE SEQUENCE [LARGE SCALE GENOMIC DNA]</scope>
    <source>
        <strain evidence="12 13">DSM 46831</strain>
    </source>
</reference>
<dbReference type="RefSeq" id="WP_131847970.1">
    <property type="nucleotide sequence ID" value="NZ_SLXV01000005.1"/>
</dbReference>
<dbReference type="GO" id="GO:0006564">
    <property type="term" value="P:L-serine biosynthetic process"/>
    <property type="evidence" value="ECO:0007669"/>
    <property type="project" value="UniProtKB-UniRule"/>
</dbReference>
<evidence type="ECO:0000313" key="13">
    <source>
        <dbReference type="Proteomes" id="UP000294746"/>
    </source>
</evidence>
<dbReference type="SUPFAM" id="SSF55021">
    <property type="entry name" value="ACT-like"/>
    <property type="match status" value="1"/>
</dbReference>
<dbReference type="SUPFAM" id="SSF51735">
    <property type="entry name" value="NAD(P)-binding Rossmann-fold domains"/>
    <property type="match status" value="1"/>
</dbReference>
<dbReference type="InterPro" id="IPR045865">
    <property type="entry name" value="ACT-like_dom_sf"/>
</dbReference>
<dbReference type="PANTHER" id="PTHR42789">
    <property type="entry name" value="D-ISOMER SPECIFIC 2-HYDROXYACID DEHYDROGENASE FAMILY PROTEIN (AFU_ORTHOLOGUE AFUA_6G10090)"/>
    <property type="match status" value="1"/>
</dbReference>
<dbReference type="GO" id="GO:0004617">
    <property type="term" value="F:phosphoglycerate dehydrogenase activity"/>
    <property type="evidence" value="ECO:0007669"/>
    <property type="project" value="UniProtKB-UniRule"/>
</dbReference>
<dbReference type="Pfam" id="PF19304">
    <property type="entry name" value="PGDH_inter"/>
    <property type="match status" value="1"/>
</dbReference>
<dbReference type="InterPro" id="IPR006140">
    <property type="entry name" value="D-isomer_DH_NAD-bd"/>
</dbReference>
<keyword evidence="13" id="KW-1185">Reference proteome</keyword>
<dbReference type="InterPro" id="IPR029009">
    <property type="entry name" value="ASB_dom_sf"/>
</dbReference>
<organism evidence="12 13">
    <name type="scientific">Baia soyae</name>
    <dbReference type="NCBI Taxonomy" id="1544746"/>
    <lineage>
        <taxon>Bacteria</taxon>
        <taxon>Bacillati</taxon>
        <taxon>Bacillota</taxon>
        <taxon>Bacilli</taxon>
        <taxon>Bacillales</taxon>
        <taxon>Thermoactinomycetaceae</taxon>
        <taxon>Baia</taxon>
    </lineage>
</organism>
<dbReference type="FunFam" id="3.30.1330.90:FF:000003">
    <property type="entry name" value="D-3-phosphoglycerate dehydrogenase"/>
    <property type="match status" value="1"/>
</dbReference>
<comment type="similarity">
    <text evidence="3 10">Belongs to the D-isomer specific 2-hydroxyacid dehydrogenase family.</text>
</comment>